<protein>
    <submittedName>
        <fullName evidence="1">Uncharacterized protein</fullName>
    </submittedName>
</protein>
<name>A0A0E9RGC6_ANGAN</name>
<dbReference type="EMBL" id="GBXM01081062">
    <property type="protein sequence ID" value="JAH27515.1"/>
    <property type="molecule type" value="Transcribed_RNA"/>
</dbReference>
<organism evidence="1">
    <name type="scientific">Anguilla anguilla</name>
    <name type="common">European freshwater eel</name>
    <name type="synonym">Muraena anguilla</name>
    <dbReference type="NCBI Taxonomy" id="7936"/>
    <lineage>
        <taxon>Eukaryota</taxon>
        <taxon>Metazoa</taxon>
        <taxon>Chordata</taxon>
        <taxon>Craniata</taxon>
        <taxon>Vertebrata</taxon>
        <taxon>Euteleostomi</taxon>
        <taxon>Actinopterygii</taxon>
        <taxon>Neopterygii</taxon>
        <taxon>Teleostei</taxon>
        <taxon>Anguilliformes</taxon>
        <taxon>Anguillidae</taxon>
        <taxon>Anguilla</taxon>
    </lineage>
</organism>
<dbReference type="AlphaFoldDB" id="A0A0E9RGC6"/>
<reference evidence="1" key="1">
    <citation type="submission" date="2014-11" db="EMBL/GenBank/DDBJ databases">
        <authorList>
            <person name="Amaro Gonzalez C."/>
        </authorList>
    </citation>
    <scope>NUCLEOTIDE SEQUENCE</scope>
</reference>
<accession>A0A0E9RGC6</accession>
<proteinExistence type="predicted"/>
<reference evidence="1" key="2">
    <citation type="journal article" date="2015" name="Fish Shellfish Immunol.">
        <title>Early steps in the European eel (Anguilla anguilla)-Vibrio vulnificus interaction in the gills: Role of the RtxA13 toxin.</title>
        <authorList>
            <person name="Callol A."/>
            <person name="Pajuelo D."/>
            <person name="Ebbesson L."/>
            <person name="Teles M."/>
            <person name="MacKenzie S."/>
            <person name="Amaro C."/>
        </authorList>
    </citation>
    <scope>NUCLEOTIDE SEQUENCE</scope>
</reference>
<evidence type="ECO:0000313" key="1">
    <source>
        <dbReference type="EMBL" id="JAH27515.1"/>
    </source>
</evidence>
<sequence>MNKFPAKSSQMQKQYFKCFVLVSQQGETSNLSTTQIFYFSSAQRNVYLQF</sequence>